<feature type="binding site" evidence="6">
    <location>
        <begin position="955"/>
        <end position="956"/>
    </location>
    <ligand>
        <name>alpha-maltose 1-phosphate</name>
        <dbReference type="ChEBI" id="CHEBI:63576"/>
    </ligand>
</feature>
<dbReference type="Gene3D" id="3.20.20.80">
    <property type="entry name" value="Glycosidases"/>
    <property type="match status" value="2"/>
</dbReference>
<evidence type="ECO:0000256" key="1">
    <source>
        <dbReference type="ARBA" id="ARBA00011738"/>
    </source>
</evidence>
<evidence type="ECO:0000256" key="5">
    <source>
        <dbReference type="ARBA" id="ARBA00048735"/>
    </source>
</evidence>
<dbReference type="Pfam" id="PF11896">
    <property type="entry name" value="GlgE_dom_N_S"/>
    <property type="match status" value="1"/>
</dbReference>
<dbReference type="CDD" id="cd11344">
    <property type="entry name" value="AmyAc_GlgE_like"/>
    <property type="match status" value="1"/>
</dbReference>
<dbReference type="Gene3D" id="2.60.40.1180">
    <property type="entry name" value="Golgi alpha-mannosidase II"/>
    <property type="match status" value="1"/>
</dbReference>
<gene>
    <name evidence="6" type="primary">glgE</name>
    <name evidence="8" type="ORF">SAMN02745194_03435</name>
</gene>
<dbReference type="AlphaFoldDB" id="A0A1M6MD50"/>
<keyword evidence="4 6" id="KW-0119">Carbohydrate metabolism</keyword>
<dbReference type="InterPro" id="IPR006047">
    <property type="entry name" value="GH13_cat_dom"/>
</dbReference>
<dbReference type="GO" id="GO:0030979">
    <property type="term" value="P:alpha-glucan biosynthetic process"/>
    <property type="evidence" value="ECO:0007669"/>
    <property type="project" value="UniProtKB-UniRule"/>
</dbReference>
<comment type="function">
    <text evidence="6">Maltosyltransferase that uses maltose 1-phosphate (M1P) as the sugar donor to elongate linear or branched alpha-(1-&gt;4)-glucans. Is involved in a branched alpha-glucan biosynthetic pathway from trehalose, together with TreS, Mak and GlgB.</text>
</comment>
<proteinExistence type="inferred from homology"/>
<evidence type="ECO:0000259" key="7">
    <source>
        <dbReference type="SMART" id="SM00642"/>
    </source>
</evidence>
<evidence type="ECO:0000256" key="2">
    <source>
        <dbReference type="ARBA" id="ARBA00022676"/>
    </source>
</evidence>
<dbReference type="OrthoDB" id="9805159at2"/>
<evidence type="ECO:0000313" key="9">
    <source>
        <dbReference type="Proteomes" id="UP000184387"/>
    </source>
</evidence>
<accession>A0A1M6MD50</accession>
<feature type="binding site" evidence="6">
    <location>
        <position position="816"/>
    </location>
    <ligand>
        <name>alpha-maltose 1-phosphate</name>
        <dbReference type="ChEBI" id="CHEBI:63576"/>
    </ligand>
</feature>
<keyword evidence="2 6" id="KW-0328">Glycosyltransferase</keyword>
<dbReference type="InterPro" id="IPR013783">
    <property type="entry name" value="Ig-like_fold"/>
</dbReference>
<organism evidence="8 9">
    <name type="scientific">Muricoccus roseus</name>
    <dbReference type="NCBI Taxonomy" id="198092"/>
    <lineage>
        <taxon>Bacteria</taxon>
        <taxon>Pseudomonadati</taxon>
        <taxon>Pseudomonadota</taxon>
        <taxon>Alphaproteobacteria</taxon>
        <taxon>Acetobacterales</taxon>
        <taxon>Roseomonadaceae</taxon>
        <taxon>Muricoccus</taxon>
    </lineage>
</organism>
<protein>
    <recommendedName>
        <fullName evidence="6">Alpha-1,4-glucan:maltose-1-phosphate maltosyltransferase</fullName>
        <shortName evidence="6">GMPMT</shortName>
        <ecNumber evidence="6">2.4.99.16</ecNumber>
    </recommendedName>
    <alternativeName>
        <fullName evidence="6">(1-&gt;4)-alpha-D-glucan:maltose-1-phosphate alpha-D-maltosyltransferase</fullName>
    </alternativeName>
</protein>
<keyword evidence="9" id="KW-1185">Reference proteome</keyword>
<dbReference type="PANTHER" id="PTHR47786:SF2">
    <property type="entry name" value="GLYCOSYL HYDROLASE FAMILY 13 CATALYTIC DOMAIN-CONTAINING PROTEIN"/>
    <property type="match status" value="1"/>
</dbReference>
<feature type="domain" description="Glycosyl hydrolase family 13 catalytic" evidence="7">
    <location>
        <begin position="635"/>
        <end position="980"/>
    </location>
</feature>
<sequence>MTVDHRSSPMRPIALYHLNPLLLGPLTGWGAELERIAALGFRGVCMPPPLSPGRSGHLLEVADHDRPHPMLESGTDGTAAIASIAAACRAAGLELWLDLAPRHVAVEGSLPASRPDWFLRPEAALPDPRGGLVPLGLARLDLSAEGPLGFWEARLRDWAAAGVSGFRSLEPGDVPSSAWGRLTGAVPGAGFLAWSVGMPWHEAAALRGAGFHWLASSLAWWNGRDPWFMEERQALGAPLVGFPEAPFGPRAAMDEGDEAARARAASLTLHLAATLCDAMLVPQGFEYGARRPSDPAQDRPGDWSWMRENAPYDLSDEIRDANALVARLAPLTGLDMRPLSGPGAPVLAVLRASADPRVAESATLVIANPDRRASASLAPEVVLPTIGGGPAPFLGADGSQAFVPGEPILLSPGEVRVLEAGRPNPVIRPAAMRMPPEQGLLIPRIGIEAVTPLVEGGRFPAKRIVGEVVTVEADIVADTHATFGVALLWRPVDEKNWREVRMAPLGNDRWTASFPLERMGRHLFAVEAWLDVFAGYRDELSKKHAAGLNVTLELEEGRRYVVKAAARPGAARRGLLALAKMLETAEEAERLTALLAPETARLMALADNRPHRVRQNPPGGIEAERIAARFASWYEIFPRSQSGDESRHGTLDDVIAQLPRVKAMGFDVLYFPPVHPIGRKNRKGRNNTLTPGPDDVGSPYAIGSEEGGHDALHPALGTMDDFRRLAAAAHAHGLELALDFAIQCSPDHPWLREHPEWFDWRPDGTIKYAENPPKKYEDIVNVDFYAEGAKPSLWVALYQSVKFWVEQGVKTFRVDNPHTKPLPFWEWMIGEIRAENPEVLFLSEAFTRPKVMYRLAKSGFSQSYTYFTWRETKAEMAEYLTELSTTAPREFFRPHFFVNTPDINPRHLQTGGRPMHLTRAALAATLSGLWGVYQGFELCEATPLPGKEEYLDSEKYQIRAWPDRRPGDIVDEVTRLNMIRRANPALQTHLGVTFLPAWNDNILYYEKANEDRSNVVLVAVSMDPYQVQEAGFELPLWRWGLPDHAGLEAEDLMRGQRFAWHGKTQHMRLDPADLPFAIWRVRPFGA</sequence>
<dbReference type="Pfam" id="PF21702">
    <property type="entry name" value="GLGE_C"/>
    <property type="match status" value="1"/>
</dbReference>
<dbReference type="InterPro" id="IPR013780">
    <property type="entry name" value="Glyco_hydro_b"/>
</dbReference>
<dbReference type="SMART" id="SM00642">
    <property type="entry name" value="Aamy"/>
    <property type="match status" value="1"/>
</dbReference>
<name>A0A1M6MD50_9PROT</name>
<reference evidence="8 9" key="1">
    <citation type="submission" date="2016-11" db="EMBL/GenBank/DDBJ databases">
        <authorList>
            <person name="Jaros S."/>
            <person name="Januszkiewicz K."/>
            <person name="Wedrychowicz H."/>
        </authorList>
    </citation>
    <scope>NUCLEOTIDE SEQUENCE [LARGE SCALE GENOMIC DNA]</scope>
    <source>
        <strain evidence="8 9">DSM 14916</strain>
    </source>
</reference>
<keyword evidence="3 6" id="KW-0808">Transferase</keyword>
<dbReference type="RefSeq" id="WP_073136935.1">
    <property type="nucleotide sequence ID" value="NZ_FQZF01000021.1"/>
</dbReference>
<feature type="binding site" evidence="6">
    <location>
        <position position="778"/>
    </location>
    <ligand>
        <name>alpha-maltose 1-phosphate</name>
        <dbReference type="ChEBI" id="CHEBI:63576"/>
    </ligand>
</feature>
<feature type="binding site" evidence="6">
    <location>
        <position position="683"/>
    </location>
    <ligand>
        <name>alpha-maltose 1-phosphate</name>
        <dbReference type="ChEBI" id="CHEBI:63576"/>
    </ligand>
</feature>
<comment type="similarity">
    <text evidence="6">Belongs to the glycosyl hydrolase 13 family. GlgE subfamily.</text>
</comment>
<dbReference type="PANTHER" id="PTHR47786">
    <property type="entry name" value="ALPHA-1,4-GLUCAN:MALTOSE-1-PHOSPHATE MALTOSYLTRANSFERASE"/>
    <property type="match status" value="1"/>
</dbReference>
<dbReference type="Gene3D" id="2.60.40.10">
    <property type="entry name" value="Immunoglobulins"/>
    <property type="match status" value="1"/>
</dbReference>
<dbReference type="InterPro" id="IPR049171">
    <property type="entry name" value="GLGE_C"/>
</dbReference>
<dbReference type="InterPro" id="IPR021828">
    <property type="entry name" value="GlgE_dom_N/S"/>
</dbReference>
<evidence type="ECO:0000256" key="4">
    <source>
        <dbReference type="ARBA" id="ARBA00023277"/>
    </source>
</evidence>
<comment type="catalytic activity">
    <reaction evidence="5 6">
        <text>alpha-maltose 1-phosphate + [(1-&gt;4)-alpha-D-glucosyl](n) = [(1-&gt;4)-alpha-D-glucosyl](n+2) + phosphate</text>
        <dbReference type="Rhea" id="RHEA:42692"/>
        <dbReference type="Rhea" id="RHEA-COMP:9584"/>
        <dbReference type="Rhea" id="RHEA-COMP:10183"/>
        <dbReference type="ChEBI" id="CHEBI:15444"/>
        <dbReference type="ChEBI" id="CHEBI:43474"/>
        <dbReference type="ChEBI" id="CHEBI:63576"/>
        <dbReference type="EC" id="2.4.99.16"/>
    </reaction>
</comment>
<dbReference type="Pfam" id="PF00128">
    <property type="entry name" value="Alpha-amylase"/>
    <property type="match status" value="1"/>
</dbReference>
<dbReference type="Gene3D" id="1.20.58.80">
    <property type="entry name" value="Phosphotransferase system, lactose/cellobiose-type IIA subunit"/>
    <property type="match status" value="1"/>
</dbReference>
<dbReference type="Proteomes" id="UP000184387">
    <property type="component" value="Unassembled WGS sequence"/>
</dbReference>
<feature type="site" description="Transition state stabilizer" evidence="6">
    <location>
        <position position="902"/>
    </location>
</feature>
<dbReference type="InterPro" id="IPR026585">
    <property type="entry name" value="GlgE"/>
</dbReference>
<feature type="active site" description="Proton donor" evidence="6">
    <location>
        <position position="844"/>
    </location>
</feature>
<evidence type="ECO:0000313" key="8">
    <source>
        <dbReference type="EMBL" id="SHJ81183.1"/>
    </source>
</evidence>
<comment type="subunit">
    <text evidence="1 6">Homodimer.</text>
</comment>
<dbReference type="EMBL" id="FQZF01000021">
    <property type="protein sequence ID" value="SHJ81183.1"/>
    <property type="molecule type" value="Genomic_DNA"/>
</dbReference>
<dbReference type="SUPFAM" id="SSF51445">
    <property type="entry name" value="(Trans)glycosidases"/>
    <property type="match status" value="2"/>
</dbReference>
<dbReference type="EC" id="2.4.99.16" evidence="6"/>
<dbReference type="GO" id="GO:0004553">
    <property type="term" value="F:hydrolase activity, hydrolyzing O-glycosyl compounds"/>
    <property type="evidence" value="ECO:0007669"/>
    <property type="project" value="InterPro"/>
</dbReference>
<dbReference type="InterPro" id="IPR017853">
    <property type="entry name" value="GH"/>
</dbReference>
<evidence type="ECO:0000256" key="6">
    <source>
        <dbReference type="HAMAP-Rule" id="MF_02124"/>
    </source>
</evidence>
<evidence type="ECO:0000256" key="3">
    <source>
        <dbReference type="ARBA" id="ARBA00022679"/>
    </source>
</evidence>
<dbReference type="STRING" id="198092.SAMN02745194_03435"/>
<feature type="binding site" evidence="6">
    <location>
        <position position="743"/>
    </location>
    <ligand>
        <name>alpha-maltose 1-phosphate</name>
        <dbReference type="ChEBI" id="CHEBI:63576"/>
    </ligand>
</feature>
<dbReference type="GO" id="GO:0016758">
    <property type="term" value="F:hexosyltransferase activity"/>
    <property type="evidence" value="ECO:0007669"/>
    <property type="project" value="UniProtKB-UniRule"/>
</dbReference>
<feature type="active site" description="Nucleophile" evidence="6">
    <location>
        <position position="815"/>
    </location>
</feature>
<dbReference type="HAMAP" id="MF_02124">
    <property type="entry name" value="GlgE"/>
    <property type="match status" value="1"/>
</dbReference>